<dbReference type="InterPro" id="IPR042099">
    <property type="entry name" value="ANL_N_sf"/>
</dbReference>
<proteinExistence type="predicted"/>
<dbReference type="InterPro" id="IPR025110">
    <property type="entry name" value="AMP-bd_C"/>
</dbReference>
<reference evidence="3 4" key="1">
    <citation type="submission" date="2018-12" db="EMBL/GenBank/DDBJ databases">
        <title>Sphingomonas sp. HMF7854 Genome sequencing and assembly.</title>
        <authorList>
            <person name="Cha I."/>
            <person name="Kang H."/>
            <person name="Kim H."/>
            <person name="Kang J."/>
            <person name="Joh K."/>
        </authorList>
    </citation>
    <scope>NUCLEOTIDE SEQUENCE [LARGE SCALE GENOMIC DNA]</scope>
    <source>
        <strain evidence="3 4">HMF7854</strain>
    </source>
</reference>
<keyword evidence="3" id="KW-0436">Ligase</keyword>
<evidence type="ECO:0000313" key="4">
    <source>
        <dbReference type="Proteomes" id="UP000274661"/>
    </source>
</evidence>
<dbReference type="InterPro" id="IPR000873">
    <property type="entry name" value="AMP-dep_synth/lig_dom"/>
</dbReference>
<accession>A0A3R9Z6N6</accession>
<evidence type="ECO:0000313" key="3">
    <source>
        <dbReference type="EMBL" id="RST31127.1"/>
    </source>
</evidence>
<sequence>MSIAEELAAGDFLAFGDILRRRALEHPAAVALRDADGGTLNWAEFDARLDRIGARLQAEGVGRGATVAILGYNAIGYALAFCAAVRIGAAAAPLTTSAPPEAIAAMLADSGARHLFLDRSAGDRLTGTALPAGVSRIAFDDSGVGEPLSAWIPPEGARPRPVEIRPADAFNIIYSSGTTGTPKGIVQSHAMRVGHFRRIAESRFDADSVTFVSTPLYSNTTLVSFLPALVGGGEVIFMPRFDARRFLELAAAYGVTHAMLVPVQYQRIMALPDFDRFNLSRFISKTCTSAPFSAALKAEVLARWPGGLTEFYGMTEGGGSCILRAHEHPDKLHTVGPPAPGHDIRLIDEEGREVPPGGMGEVVGRSETMMDGYRNQPAKTREAEWFDPEGRRFIRHGDIGRFDEDGFLILMDRAKDLIISGGFNIYPSDLEGELRREPGVLDAAVIGVPSEQWGETPVAYVVLEPGAAPDAILASVNQRLGSTQRIRELLPIDELPRSAIGKVLKRELRDRYLAG</sequence>
<dbReference type="GO" id="GO:0016405">
    <property type="term" value="F:CoA-ligase activity"/>
    <property type="evidence" value="ECO:0007669"/>
    <property type="project" value="TreeGrafter"/>
</dbReference>
<dbReference type="SUPFAM" id="SSF56801">
    <property type="entry name" value="Acetyl-CoA synthetase-like"/>
    <property type="match status" value="1"/>
</dbReference>
<dbReference type="Proteomes" id="UP000274661">
    <property type="component" value="Unassembled WGS sequence"/>
</dbReference>
<dbReference type="OrthoDB" id="9803968at2"/>
<protein>
    <submittedName>
        <fullName evidence="3">4-coumarate--CoA ligase</fullName>
    </submittedName>
</protein>
<keyword evidence="4" id="KW-1185">Reference proteome</keyword>
<dbReference type="Gene3D" id="3.40.50.12780">
    <property type="entry name" value="N-terminal domain of ligase-like"/>
    <property type="match status" value="1"/>
</dbReference>
<dbReference type="Gene3D" id="3.30.300.30">
    <property type="match status" value="1"/>
</dbReference>
<dbReference type="InterPro" id="IPR020845">
    <property type="entry name" value="AMP-binding_CS"/>
</dbReference>
<dbReference type="InterPro" id="IPR045851">
    <property type="entry name" value="AMP-bd_C_sf"/>
</dbReference>
<dbReference type="PANTHER" id="PTHR24096">
    <property type="entry name" value="LONG-CHAIN-FATTY-ACID--COA LIGASE"/>
    <property type="match status" value="1"/>
</dbReference>
<gene>
    <name evidence="3" type="ORF">HMF7854_09965</name>
</gene>
<dbReference type="EMBL" id="RWJF01000001">
    <property type="protein sequence ID" value="RST31127.1"/>
    <property type="molecule type" value="Genomic_DNA"/>
</dbReference>
<evidence type="ECO:0000259" key="2">
    <source>
        <dbReference type="Pfam" id="PF13193"/>
    </source>
</evidence>
<comment type="caution">
    <text evidence="3">The sequence shown here is derived from an EMBL/GenBank/DDBJ whole genome shotgun (WGS) entry which is preliminary data.</text>
</comment>
<evidence type="ECO:0000259" key="1">
    <source>
        <dbReference type="Pfam" id="PF00501"/>
    </source>
</evidence>
<name>A0A3R9Z6N6_9SPHN</name>
<organism evidence="3 4">
    <name type="scientific">Sphingomonas ginkgonis</name>
    <dbReference type="NCBI Taxonomy" id="2315330"/>
    <lineage>
        <taxon>Bacteria</taxon>
        <taxon>Pseudomonadati</taxon>
        <taxon>Pseudomonadota</taxon>
        <taxon>Alphaproteobacteria</taxon>
        <taxon>Sphingomonadales</taxon>
        <taxon>Sphingomonadaceae</taxon>
        <taxon>Sphingomonas</taxon>
    </lineage>
</organism>
<feature type="domain" description="AMP-binding enzyme C-terminal" evidence="2">
    <location>
        <begin position="431"/>
        <end position="502"/>
    </location>
</feature>
<feature type="domain" description="AMP-dependent synthetase/ligase" evidence="1">
    <location>
        <begin position="20"/>
        <end position="373"/>
    </location>
</feature>
<dbReference type="AlphaFoldDB" id="A0A3R9Z6N6"/>
<dbReference type="PROSITE" id="PS00455">
    <property type="entry name" value="AMP_BINDING"/>
    <property type="match status" value="1"/>
</dbReference>
<dbReference type="RefSeq" id="WP_126718960.1">
    <property type="nucleotide sequence ID" value="NZ_RWJF01000001.1"/>
</dbReference>
<dbReference type="Pfam" id="PF13193">
    <property type="entry name" value="AMP-binding_C"/>
    <property type="match status" value="1"/>
</dbReference>
<dbReference type="PANTHER" id="PTHR24096:SF267">
    <property type="entry name" value="MALONATE--COA LIGASE ACSF3, MITOCHONDRIAL"/>
    <property type="match status" value="1"/>
</dbReference>
<dbReference type="Pfam" id="PF00501">
    <property type="entry name" value="AMP-binding"/>
    <property type="match status" value="1"/>
</dbReference>